<name>A0A6L3V5K4_9BACI</name>
<evidence type="ECO:0000313" key="3">
    <source>
        <dbReference type="Proteomes" id="UP000481030"/>
    </source>
</evidence>
<accession>A0A6L3V5K4</accession>
<sequence>MNRLITEVEENFHGTIVKDPLRWLENSELEETKEWDAKQMSATVRYMEEIPNIAKLIID</sequence>
<dbReference type="InterPro" id="IPR029058">
    <property type="entry name" value="AB_hydrolase_fold"/>
</dbReference>
<evidence type="ECO:0000313" key="2">
    <source>
        <dbReference type="EMBL" id="KAB2334689.1"/>
    </source>
</evidence>
<dbReference type="Proteomes" id="UP000481030">
    <property type="component" value="Unassembled WGS sequence"/>
</dbReference>
<dbReference type="GO" id="GO:0004252">
    <property type="term" value="F:serine-type endopeptidase activity"/>
    <property type="evidence" value="ECO:0007669"/>
    <property type="project" value="InterPro"/>
</dbReference>
<proteinExistence type="predicted"/>
<organism evidence="2 3">
    <name type="scientific">Cytobacillus depressus</name>
    <dbReference type="NCBI Taxonomy" id="1602942"/>
    <lineage>
        <taxon>Bacteria</taxon>
        <taxon>Bacillati</taxon>
        <taxon>Bacillota</taxon>
        <taxon>Bacilli</taxon>
        <taxon>Bacillales</taxon>
        <taxon>Bacillaceae</taxon>
        <taxon>Cytobacillus</taxon>
    </lineage>
</organism>
<dbReference type="AlphaFoldDB" id="A0A6L3V5K4"/>
<comment type="caution">
    <text evidence="2">The sequence shown here is derived from an EMBL/GenBank/DDBJ whole genome shotgun (WGS) entry which is preliminary data.</text>
</comment>
<reference evidence="2 3" key="1">
    <citation type="journal article" date="2016" name="Antonie Van Leeuwenhoek">
        <title>Bacillus depressus sp. nov., isolated from soil of a sunflower field.</title>
        <authorList>
            <person name="Wei X."/>
            <person name="Xin D."/>
            <person name="Xin Y."/>
            <person name="Zhang H."/>
            <person name="Wang T."/>
            <person name="Zhang J."/>
        </authorList>
    </citation>
    <scope>NUCLEOTIDE SEQUENCE [LARGE SCALE GENOMIC DNA]</scope>
    <source>
        <strain evidence="2 3">BZ1</strain>
    </source>
</reference>
<evidence type="ECO:0000259" key="1">
    <source>
        <dbReference type="Pfam" id="PF02897"/>
    </source>
</evidence>
<keyword evidence="3" id="KW-1185">Reference proteome</keyword>
<dbReference type="OrthoDB" id="9801421at2"/>
<dbReference type="SUPFAM" id="SSF50993">
    <property type="entry name" value="Peptidase/esterase 'gauge' domain"/>
    <property type="match status" value="1"/>
</dbReference>
<dbReference type="Pfam" id="PF02897">
    <property type="entry name" value="Peptidase_S9_N"/>
    <property type="match status" value="1"/>
</dbReference>
<protein>
    <recommendedName>
        <fullName evidence="1">Peptidase S9A N-terminal domain-containing protein</fullName>
    </recommendedName>
</protein>
<gene>
    <name evidence="2" type="ORF">F7731_12995</name>
</gene>
<dbReference type="Gene3D" id="3.40.50.1820">
    <property type="entry name" value="alpha/beta hydrolase"/>
    <property type="match status" value="1"/>
</dbReference>
<dbReference type="EMBL" id="WBOS01000005">
    <property type="protein sequence ID" value="KAB2334689.1"/>
    <property type="molecule type" value="Genomic_DNA"/>
</dbReference>
<dbReference type="InterPro" id="IPR023302">
    <property type="entry name" value="Pept_S9A_N"/>
</dbReference>
<feature type="domain" description="Peptidase S9A N-terminal" evidence="1">
    <location>
        <begin position="7"/>
        <end position="57"/>
    </location>
</feature>